<feature type="modified residue" description="4-aspartylphosphate" evidence="1">
    <location>
        <position position="57"/>
    </location>
</feature>
<dbReference type="InterPro" id="IPR011006">
    <property type="entry name" value="CheY-like_superfamily"/>
</dbReference>
<evidence type="ECO:0000259" key="3">
    <source>
        <dbReference type="PROSITE" id="PS50883"/>
    </source>
</evidence>
<dbReference type="Pfam" id="PF00563">
    <property type="entry name" value="EAL"/>
    <property type="match status" value="1"/>
</dbReference>
<dbReference type="CDD" id="cd01948">
    <property type="entry name" value="EAL"/>
    <property type="match status" value="1"/>
</dbReference>
<dbReference type="GO" id="GO:0071111">
    <property type="term" value="F:cyclic-guanylate-specific phosphodiesterase activity"/>
    <property type="evidence" value="ECO:0007669"/>
    <property type="project" value="InterPro"/>
</dbReference>
<dbReference type="PANTHER" id="PTHR33121">
    <property type="entry name" value="CYCLIC DI-GMP PHOSPHODIESTERASE PDEF"/>
    <property type="match status" value="1"/>
</dbReference>
<dbReference type="InterPro" id="IPR050706">
    <property type="entry name" value="Cyclic-di-GMP_PDE-like"/>
</dbReference>
<dbReference type="STRING" id="83401.SAMN05421742_106129"/>
<dbReference type="InterPro" id="IPR035919">
    <property type="entry name" value="EAL_sf"/>
</dbReference>
<dbReference type="Gene3D" id="3.20.20.450">
    <property type="entry name" value="EAL domain"/>
    <property type="match status" value="1"/>
</dbReference>
<sequence length="384" mass="42047">MNDLHLPRALIVDDDPDARAILHRVCTGAGWRSLTLESPELAIKAIGEFRPDVIFWDLTYPDGDGVAQLTRVAQIIPKANVVLVSGCEPEVLRSAQRVGARMGVRMHEPIEKPVSLATVRALLAQLREGDAVLTPVDLRAALNDGQISMAYQPKVRLSDGAYVGVEALGRWTRSDGVAIPPSVFIPVVEMDRQLARDLLLFGLDRASTEAEAWRRPGTRCAVNLSATCLNDLTLPDYVLKAAVGRDARASDFVLEVTETASLGEPDRSEEVLTRLRIQGYQVSLDDFGTGHSSLLHLQRMPFSELKIDRQFVVAMGEDRRAEQIVHMMVSLGKALGVTTVAEGVETSAQIAHLTELGCDVIQGYFIARPMSADQCAAWIEDYKP</sequence>
<dbReference type="AlphaFoldDB" id="A0A1G8BV69"/>
<evidence type="ECO:0000259" key="2">
    <source>
        <dbReference type="PROSITE" id="PS50110"/>
    </source>
</evidence>
<dbReference type="PANTHER" id="PTHR33121:SF79">
    <property type="entry name" value="CYCLIC DI-GMP PHOSPHODIESTERASE PDED-RELATED"/>
    <property type="match status" value="1"/>
</dbReference>
<dbReference type="SUPFAM" id="SSF52172">
    <property type="entry name" value="CheY-like"/>
    <property type="match status" value="1"/>
</dbReference>
<dbReference type="SMART" id="SM00448">
    <property type="entry name" value="REC"/>
    <property type="match status" value="1"/>
</dbReference>
<dbReference type="InterPro" id="IPR001789">
    <property type="entry name" value="Sig_transdc_resp-reg_receiver"/>
</dbReference>
<dbReference type="Proteomes" id="UP000217076">
    <property type="component" value="Unassembled WGS sequence"/>
</dbReference>
<dbReference type="SUPFAM" id="SSF141868">
    <property type="entry name" value="EAL domain-like"/>
    <property type="match status" value="1"/>
</dbReference>
<organism evidence="4 5">
    <name type="scientific">Roseospirillum parvum</name>
    <dbReference type="NCBI Taxonomy" id="83401"/>
    <lineage>
        <taxon>Bacteria</taxon>
        <taxon>Pseudomonadati</taxon>
        <taxon>Pseudomonadota</taxon>
        <taxon>Alphaproteobacteria</taxon>
        <taxon>Rhodospirillales</taxon>
        <taxon>Rhodospirillaceae</taxon>
        <taxon>Roseospirillum</taxon>
    </lineage>
</organism>
<dbReference type="GO" id="GO:0000160">
    <property type="term" value="P:phosphorelay signal transduction system"/>
    <property type="evidence" value="ECO:0007669"/>
    <property type="project" value="InterPro"/>
</dbReference>
<dbReference type="PROSITE" id="PS50883">
    <property type="entry name" value="EAL"/>
    <property type="match status" value="1"/>
</dbReference>
<accession>A0A1G8BV69</accession>
<keyword evidence="1" id="KW-0597">Phosphoprotein</keyword>
<proteinExistence type="predicted"/>
<feature type="domain" description="EAL" evidence="3">
    <location>
        <begin position="131"/>
        <end position="383"/>
    </location>
</feature>
<gene>
    <name evidence="4" type="ORF">SAMN05421742_106129</name>
</gene>
<dbReference type="InterPro" id="IPR001633">
    <property type="entry name" value="EAL_dom"/>
</dbReference>
<evidence type="ECO:0000313" key="4">
    <source>
        <dbReference type="EMBL" id="SDH37034.1"/>
    </source>
</evidence>
<dbReference type="PROSITE" id="PS50110">
    <property type="entry name" value="RESPONSE_REGULATORY"/>
    <property type="match status" value="1"/>
</dbReference>
<keyword evidence="5" id="KW-1185">Reference proteome</keyword>
<dbReference type="RefSeq" id="WP_176787792.1">
    <property type="nucleotide sequence ID" value="NZ_FNCV01000006.1"/>
</dbReference>
<evidence type="ECO:0000313" key="5">
    <source>
        <dbReference type="Proteomes" id="UP000217076"/>
    </source>
</evidence>
<dbReference type="SMART" id="SM00052">
    <property type="entry name" value="EAL"/>
    <property type="match status" value="1"/>
</dbReference>
<reference evidence="5" key="1">
    <citation type="submission" date="2016-10" db="EMBL/GenBank/DDBJ databases">
        <authorList>
            <person name="Varghese N."/>
            <person name="Submissions S."/>
        </authorList>
    </citation>
    <scope>NUCLEOTIDE SEQUENCE [LARGE SCALE GENOMIC DNA]</scope>
    <source>
        <strain evidence="5">930I</strain>
    </source>
</reference>
<protein>
    <submittedName>
        <fullName evidence="4">EAL domain, c-di-GMP-specific phosphodiesterase class I (Or its enzymatically inactive variant)</fullName>
    </submittedName>
</protein>
<dbReference type="Pfam" id="PF00072">
    <property type="entry name" value="Response_reg"/>
    <property type="match status" value="1"/>
</dbReference>
<dbReference type="Gene3D" id="3.40.50.2300">
    <property type="match status" value="1"/>
</dbReference>
<dbReference type="EMBL" id="FNCV01000006">
    <property type="protein sequence ID" value="SDH37034.1"/>
    <property type="molecule type" value="Genomic_DNA"/>
</dbReference>
<feature type="domain" description="Response regulatory" evidence="2">
    <location>
        <begin position="8"/>
        <end position="127"/>
    </location>
</feature>
<evidence type="ECO:0000256" key="1">
    <source>
        <dbReference type="PROSITE-ProRule" id="PRU00169"/>
    </source>
</evidence>
<name>A0A1G8BV69_9PROT</name>